<protein>
    <submittedName>
        <fullName evidence="1">Uncharacterized protein</fullName>
    </submittedName>
</protein>
<dbReference type="EMBL" id="BDGJ01000090">
    <property type="protein sequence ID" value="GAW92684.1"/>
    <property type="molecule type" value="Genomic_DNA"/>
</dbReference>
<proteinExistence type="predicted"/>
<name>A0A1Z5HT39_9FIRM</name>
<comment type="caution">
    <text evidence="1">The sequence shown here is derived from an EMBL/GenBank/DDBJ whole genome shotgun (WGS) entry which is preliminary data.</text>
</comment>
<gene>
    <name evidence="1" type="ORF">KKC1_18340</name>
</gene>
<accession>A0A1Z5HT39</accession>
<sequence>MNKISIQIQIHPPGRIYNRWEKFYLLSREEKI</sequence>
<keyword evidence="2" id="KW-1185">Reference proteome</keyword>
<evidence type="ECO:0000313" key="2">
    <source>
        <dbReference type="Proteomes" id="UP000197032"/>
    </source>
</evidence>
<organism evidence="1 2">
    <name type="scientific">Calderihabitans maritimus</name>
    <dbReference type="NCBI Taxonomy" id="1246530"/>
    <lineage>
        <taxon>Bacteria</taxon>
        <taxon>Bacillati</taxon>
        <taxon>Bacillota</taxon>
        <taxon>Clostridia</taxon>
        <taxon>Neomoorellales</taxon>
        <taxon>Calderihabitantaceae</taxon>
        <taxon>Calderihabitans</taxon>
    </lineage>
</organism>
<dbReference type="AlphaFoldDB" id="A0A1Z5HT39"/>
<reference evidence="2" key="1">
    <citation type="journal article" date="2017" name="Appl. Environ. Microbiol.">
        <title>Genomic analysis of Calderihabitans maritimus KKC1, a thermophilic hydrogenogenic carboxydotrophic bacterium isolated from marine sediment.</title>
        <authorList>
            <person name="Omae K."/>
            <person name="Yoneda Y."/>
            <person name="Fukuyama Y."/>
            <person name="Yoshida T."/>
            <person name="Sako Y."/>
        </authorList>
    </citation>
    <scope>NUCLEOTIDE SEQUENCE [LARGE SCALE GENOMIC DNA]</scope>
    <source>
        <strain evidence="2">KKC1</strain>
    </source>
</reference>
<evidence type="ECO:0000313" key="1">
    <source>
        <dbReference type="EMBL" id="GAW92684.1"/>
    </source>
</evidence>
<dbReference type="Proteomes" id="UP000197032">
    <property type="component" value="Unassembled WGS sequence"/>
</dbReference>